<proteinExistence type="predicted"/>
<keyword evidence="1" id="KW-0472">Membrane</keyword>
<dbReference type="AlphaFoldDB" id="E6VU37"/>
<keyword evidence="3" id="KW-1185">Reference proteome</keyword>
<feature type="transmembrane region" description="Helical" evidence="1">
    <location>
        <begin position="39"/>
        <end position="59"/>
    </location>
</feature>
<organism evidence="2 3">
    <name type="scientific">Pseudodesulfovibrio aespoeensis (strain ATCC 700646 / DSM 10631 / Aspo-2)</name>
    <name type="common">Desulfovibrio aespoeensis</name>
    <dbReference type="NCBI Taxonomy" id="643562"/>
    <lineage>
        <taxon>Bacteria</taxon>
        <taxon>Pseudomonadati</taxon>
        <taxon>Thermodesulfobacteriota</taxon>
        <taxon>Desulfovibrionia</taxon>
        <taxon>Desulfovibrionales</taxon>
        <taxon>Desulfovibrionaceae</taxon>
    </lineage>
</organism>
<protein>
    <submittedName>
        <fullName evidence="2">Uncharacterized protein</fullName>
    </submittedName>
</protein>
<feature type="transmembrane region" description="Helical" evidence="1">
    <location>
        <begin position="80"/>
        <end position="97"/>
    </location>
</feature>
<reference evidence="2 3" key="2">
    <citation type="journal article" date="2014" name="Genome Announc.">
        <title>Complete Genome Sequence of the Subsurface, Mesophilic Sulfate-Reducing Bacterium Desulfovibrio aespoeensis Aspo-2.</title>
        <authorList>
            <person name="Pedersen K."/>
            <person name="Bengtsson A."/>
            <person name="Edlund J."/>
            <person name="Rabe L."/>
            <person name="Hazen T."/>
            <person name="Chakraborty R."/>
            <person name="Goodwin L."/>
            <person name="Shapiro N."/>
        </authorList>
    </citation>
    <scope>NUCLEOTIDE SEQUENCE [LARGE SCALE GENOMIC DNA]</scope>
    <source>
        <strain evidence="3">ATCC 700646 / DSM 10631 / Aspo-2</strain>
    </source>
</reference>
<evidence type="ECO:0000313" key="3">
    <source>
        <dbReference type="Proteomes" id="UP000002191"/>
    </source>
</evidence>
<sequence length="147" mass="15537">MLSKLDIKEKNFHGLLAVGCLAGIGEGSLRYGFTLHTGFPGMALTLVAAFLGGFTGFFLKDLGRTLRGLPPYRCINHDGWVMGAFMGAFLGTLVQLADSASGANLVVGSMVGAFFGAMTGAFPDEVITPILELMRAQDRAKPRHGSL</sequence>
<evidence type="ECO:0000256" key="1">
    <source>
        <dbReference type="SAM" id="Phobius"/>
    </source>
</evidence>
<dbReference type="EMBL" id="CP002431">
    <property type="protein sequence ID" value="ADU62230.1"/>
    <property type="molecule type" value="Genomic_DNA"/>
</dbReference>
<feature type="transmembrane region" description="Helical" evidence="1">
    <location>
        <begin position="103"/>
        <end position="122"/>
    </location>
</feature>
<evidence type="ECO:0000313" key="2">
    <source>
        <dbReference type="EMBL" id="ADU62230.1"/>
    </source>
</evidence>
<name>E6VU37_PSEA9</name>
<dbReference type="Proteomes" id="UP000002191">
    <property type="component" value="Chromosome"/>
</dbReference>
<accession>E6VU37</accession>
<reference evidence="3" key="1">
    <citation type="submission" date="2010-12" db="EMBL/GenBank/DDBJ databases">
        <title>Complete sequence of Desulfovibrio aespoeensis Aspo-2.</title>
        <authorList>
            <consortium name="US DOE Joint Genome Institute"/>
            <person name="Lucas S."/>
            <person name="Copeland A."/>
            <person name="Lapidus A."/>
            <person name="Cheng J.-F."/>
            <person name="Goodwin L."/>
            <person name="Pitluck S."/>
            <person name="Chertkov O."/>
            <person name="Misra M."/>
            <person name="Detter J.C."/>
            <person name="Han C."/>
            <person name="Tapia R."/>
            <person name="Land M."/>
            <person name="Hauser L."/>
            <person name="Kyrpides N."/>
            <person name="Ivanova N."/>
            <person name="Ovchinnikova G."/>
            <person name="Pedersen K."/>
            <person name="Jagevall S."/>
            <person name="Hazen T."/>
            <person name="Woyke T."/>
        </authorList>
    </citation>
    <scope>NUCLEOTIDE SEQUENCE [LARGE SCALE GENOMIC DNA]</scope>
    <source>
        <strain evidence="3">ATCC 700646 / DSM 10631 / Aspo-2</strain>
    </source>
</reference>
<dbReference type="RefSeq" id="WP_013514161.1">
    <property type="nucleotide sequence ID" value="NC_014844.1"/>
</dbReference>
<dbReference type="HOGENOM" id="CLU_1783736_0_0_7"/>
<gene>
    <name evidence="2" type="ordered locus">Daes_1216</name>
</gene>
<keyword evidence="1" id="KW-0812">Transmembrane</keyword>
<dbReference type="eggNOG" id="ENOG5032CKS">
    <property type="taxonomic scope" value="Bacteria"/>
</dbReference>
<dbReference type="KEGG" id="das:Daes_1216"/>
<dbReference type="OrthoDB" id="5458612at2"/>
<keyword evidence="1" id="KW-1133">Transmembrane helix</keyword>
<feature type="transmembrane region" description="Helical" evidence="1">
    <location>
        <begin position="12"/>
        <end position="33"/>
    </location>
</feature>